<keyword evidence="3" id="KW-1185">Reference proteome</keyword>
<evidence type="ECO:0000313" key="3">
    <source>
        <dbReference type="Proteomes" id="UP000807371"/>
    </source>
</evidence>
<name>A0ABS0NM88_9ACTN</name>
<proteinExistence type="predicted"/>
<evidence type="ECO:0000256" key="1">
    <source>
        <dbReference type="SAM" id="MobiDB-lite"/>
    </source>
</evidence>
<evidence type="ECO:0000313" key="2">
    <source>
        <dbReference type="EMBL" id="MBH5336309.1"/>
    </source>
</evidence>
<feature type="compositionally biased region" description="Pro residues" evidence="1">
    <location>
        <begin position="135"/>
        <end position="146"/>
    </location>
</feature>
<gene>
    <name evidence="2" type="ORF">IHE55_16610</name>
</gene>
<dbReference type="InterPro" id="IPR045436">
    <property type="entry name" value="DUF6507"/>
</dbReference>
<dbReference type="Proteomes" id="UP000807371">
    <property type="component" value="Unassembled WGS sequence"/>
</dbReference>
<dbReference type="RefSeq" id="WP_197989737.1">
    <property type="nucleotide sequence ID" value="NZ_JACYXC010000001.1"/>
</dbReference>
<accession>A0ABS0NM88</accession>
<evidence type="ECO:0008006" key="4">
    <source>
        <dbReference type="Google" id="ProtNLM"/>
    </source>
</evidence>
<protein>
    <recommendedName>
        <fullName evidence="4">ESX-1 secretion-associated protein</fullName>
    </recommendedName>
</protein>
<feature type="region of interest" description="Disordered" evidence="1">
    <location>
        <begin position="129"/>
        <end position="152"/>
    </location>
</feature>
<reference evidence="2 3" key="1">
    <citation type="submission" date="2020-09" db="EMBL/GenBank/DDBJ databases">
        <title>Biosynthesis of the nuclear factor of activated T cells inhibitor NFAT-133 and its congeners in Streptomyces pactum.</title>
        <authorList>
            <person name="Zhou W."/>
            <person name="Posri P."/>
            <person name="Abugrain M.E."/>
            <person name="Weisberg A.J."/>
            <person name="Chang J.H."/>
            <person name="Mahmud T."/>
        </authorList>
    </citation>
    <scope>NUCLEOTIDE SEQUENCE [LARGE SCALE GENOMIC DNA]</scope>
    <source>
        <strain evidence="2 3">ATCC 27456</strain>
    </source>
</reference>
<dbReference type="Pfam" id="PF20117">
    <property type="entry name" value="DUF6507"/>
    <property type="match status" value="1"/>
</dbReference>
<sequence length="152" mass="15094">MGKDGNWDIDPPGVRGVVLKTGEVARAIEGHGKTLSALVESAAASAGTIMADSVPAQDRQGGMGPVAGALAAYFQARGSQLAFLAARAGQSLQGAVEATTAYVNGDLEMAADAQRKALTAPEGFEAFRLPGKGPAVPPAIAAPPPADGKGAS</sequence>
<organism evidence="2 3">
    <name type="scientific">Streptomyces pactum</name>
    <dbReference type="NCBI Taxonomy" id="68249"/>
    <lineage>
        <taxon>Bacteria</taxon>
        <taxon>Bacillati</taxon>
        <taxon>Actinomycetota</taxon>
        <taxon>Actinomycetes</taxon>
        <taxon>Kitasatosporales</taxon>
        <taxon>Streptomycetaceae</taxon>
        <taxon>Streptomyces</taxon>
    </lineage>
</organism>
<comment type="caution">
    <text evidence="2">The sequence shown here is derived from an EMBL/GenBank/DDBJ whole genome shotgun (WGS) entry which is preliminary data.</text>
</comment>
<dbReference type="EMBL" id="JACYXC010000001">
    <property type="protein sequence ID" value="MBH5336309.1"/>
    <property type="molecule type" value="Genomic_DNA"/>
</dbReference>